<feature type="chain" id="PRO_5024304156" evidence="1">
    <location>
        <begin position="32"/>
        <end position="263"/>
    </location>
</feature>
<dbReference type="KEGG" id="dwd:DSCW_44900"/>
<dbReference type="RefSeq" id="WP_155305858.1">
    <property type="nucleotide sequence ID" value="NZ_AP021875.1"/>
</dbReference>
<sequence>MSTHPNGEVGMRWALILMAAGFFLATLPALAQDPPDAAAIIEAGFNHYRGKASEAEVEMIIHRPTWERSMRMVGWTKGTDKSLIRITAPAKDEGNGTLKNGHEMWTYNPKVNRVIKLPPALMSQSWMGSDFSNNDLAKSDSILNDYTHSHIGTETHEGHTVYVIKSMPKPAAPVVWGMQILKVRDDDVLLSQEYFDEDLVSVKLMTADQIQPMGGRLFPKIWKMHETDRPEEYTLLNYHSVAFLDDLPESTFTINALKTLNRR</sequence>
<dbReference type="EMBL" id="AP021875">
    <property type="protein sequence ID" value="BBO77073.1"/>
    <property type="molecule type" value="Genomic_DNA"/>
</dbReference>
<keyword evidence="4" id="KW-1185">Reference proteome</keyword>
<proteinExistence type="predicted"/>
<feature type="signal peptide" evidence="1">
    <location>
        <begin position="1"/>
        <end position="31"/>
    </location>
</feature>
<dbReference type="Proteomes" id="UP000427769">
    <property type="component" value="Chromosome"/>
</dbReference>
<keyword evidence="3" id="KW-0449">Lipoprotein</keyword>
<name>A0A5K7ZBB8_9BACT</name>
<evidence type="ECO:0000313" key="4">
    <source>
        <dbReference type="Proteomes" id="UP000427769"/>
    </source>
</evidence>
<reference evidence="3 4" key="1">
    <citation type="submission" date="2019-11" db="EMBL/GenBank/DDBJ databases">
        <title>Comparative genomics of hydrocarbon-degrading Desulfosarcina strains.</title>
        <authorList>
            <person name="Watanabe M."/>
            <person name="Kojima H."/>
            <person name="Fukui M."/>
        </authorList>
    </citation>
    <scope>NUCLEOTIDE SEQUENCE [LARGE SCALE GENOMIC DNA]</scope>
    <source>
        <strain evidence="3 4">PP31</strain>
    </source>
</reference>
<keyword evidence="1" id="KW-0732">Signal</keyword>
<dbReference type="Pfam" id="PF17131">
    <property type="entry name" value="LolA_like"/>
    <property type="match status" value="1"/>
</dbReference>
<gene>
    <name evidence="3" type="ORF">DSCW_44900</name>
</gene>
<evidence type="ECO:0000256" key="1">
    <source>
        <dbReference type="SAM" id="SignalP"/>
    </source>
</evidence>
<evidence type="ECO:0000313" key="3">
    <source>
        <dbReference type="EMBL" id="BBO77073.1"/>
    </source>
</evidence>
<dbReference type="CDD" id="cd16329">
    <property type="entry name" value="LolA_like"/>
    <property type="match status" value="1"/>
</dbReference>
<dbReference type="OrthoDB" id="357718at2"/>
<evidence type="ECO:0000259" key="2">
    <source>
        <dbReference type="Pfam" id="PF17131"/>
    </source>
</evidence>
<organism evidence="3 4">
    <name type="scientific">Desulfosarcina widdelii</name>
    <dbReference type="NCBI Taxonomy" id="947919"/>
    <lineage>
        <taxon>Bacteria</taxon>
        <taxon>Pseudomonadati</taxon>
        <taxon>Thermodesulfobacteriota</taxon>
        <taxon>Desulfobacteria</taxon>
        <taxon>Desulfobacterales</taxon>
        <taxon>Desulfosarcinaceae</taxon>
        <taxon>Desulfosarcina</taxon>
    </lineage>
</organism>
<accession>A0A5K7ZBB8</accession>
<dbReference type="Gene3D" id="2.50.20.10">
    <property type="entry name" value="Lipoprotein localisation LolA/LolB/LppX"/>
    <property type="match status" value="1"/>
</dbReference>
<dbReference type="InterPro" id="IPR033399">
    <property type="entry name" value="TP_0789-like"/>
</dbReference>
<dbReference type="AlphaFoldDB" id="A0A5K7ZBB8"/>
<feature type="domain" description="Uncharacterized protein TP-0789" evidence="2">
    <location>
        <begin position="78"/>
        <end position="258"/>
    </location>
</feature>
<protein>
    <submittedName>
        <fullName evidence="3">Outer membrane lipoprotein-sorting protein</fullName>
    </submittedName>
</protein>